<name>A0AAD9V158_ACRCE</name>
<gene>
    <name evidence="1" type="ORF">P5673_020197</name>
</gene>
<evidence type="ECO:0000313" key="1">
    <source>
        <dbReference type="EMBL" id="KAK2557464.1"/>
    </source>
</evidence>
<dbReference type="EMBL" id="JARQWQ010000049">
    <property type="protein sequence ID" value="KAK2557464.1"/>
    <property type="molecule type" value="Genomic_DNA"/>
</dbReference>
<keyword evidence="2" id="KW-1185">Reference proteome</keyword>
<dbReference type="AlphaFoldDB" id="A0AAD9V158"/>
<comment type="caution">
    <text evidence="1">The sequence shown here is derived from an EMBL/GenBank/DDBJ whole genome shotgun (WGS) entry which is preliminary data.</text>
</comment>
<dbReference type="Proteomes" id="UP001249851">
    <property type="component" value="Unassembled WGS sequence"/>
</dbReference>
<accession>A0AAD9V158</accession>
<reference evidence="1" key="2">
    <citation type="journal article" date="2023" name="Science">
        <title>Genomic signatures of disease resistance in endangered staghorn corals.</title>
        <authorList>
            <person name="Vollmer S.V."/>
            <person name="Selwyn J.D."/>
            <person name="Despard B.A."/>
            <person name="Roesel C.L."/>
        </authorList>
    </citation>
    <scope>NUCLEOTIDE SEQUENCE</scope>
    <source>
        <strain evidence="1">K2</strain>
    </source>
</reference>
<sequence>MLNIFFSVYYQEKSCEAGLDIGIVLDKSLSVKQQNLQTSS</sequence>
<proteinExistence type="predicted"/>
<organism evidence="1 2">
    <name type="scientific">Acropora cervicornis</name>
    <name type="common">Staghorn coral</name>
    <dbReference type="NCBI Taxonomy" id="6130"/>
    <lineage>
        <taxon>Eukaryota</taxon>
        <taxon>Metazoa</taxon>
        <taxon>Cnidaria</taxon>
        <taxon>Anthozoa</taxon>
        <taxon>Hexacorallia</taxon>
        <taxon>Scleractinia</taxon>
        <taxon>Astrocoeniina</taxon>
        <taxon>Acroporidae</taxon>
        <taxon>Acropora</taxon>
    </lineage>
</organism>
<protein>
    <submittedName>
        <fullName evidence="1">Uncharacterized protein</fullName>
    </submittedName>
</protein>
<evidence type="ECO:0000313" key="2">
    <source>
        <dbReference type="Proteomes" id="UP001249851"/>
    </source>
</evidence>
<reference evidence="1" key="1">
    <citation type="journal article" date="2023" name="G3 (Bethesda)">
        <title>Whole genome assembly and annotation of the endangered Caribbean coral Acropora cervicornis.</title>
        <authorList>
            <person name="Selwyn J.D."/>
            <person name="Vollmer S.V."/>
        </authorList>
    </citation>
    <scope>NUCLEOTIDE SEQUENCE</scope>
    <source>
        <strain evidence="1">K2</strain>
    </source>
</reference>